<feature type="region of interest" description="Disordered" evidence="1">
    <location>
        <begin position="1"/>
        <end position="75"/>
    </location>
</feature>
<reference evidence="2 3" key="1">
    <citation type="journal article" date="2018" name="Sci. Rep.">
        <title>Comparative analysis of the Pocillopora damicornis genome highlights role of immune system in coral evolution.</title>
        <authorList>
            <person name="Cunning R."/>
            <person name="Bay R.A."/>
            <person name="Gillette P."/>
            <person name="Baker A.C."/>
            <person name="Traylor-Knowles N."/>
        </authorList>
    </citation>
    <scope>NUCLEOTIDE SEQUENCE [LARGE SCALE GENOMIC DNA]</scope>
    <source>
        <strain evidence="2">RSMAS</strain>
        <tissue evidence="2">Whole animal</tissue>
    </source>
</reference>
<dbReference type="EMBL" id="RCHS01000098">
    <property type="protein sequence ID" value="RMX60922.1"/>
    <property type="molecule type" value="Genomic_DNA"/>
</dbReference>
<accession>A0A3M6V4Q1</accession>
<sequence length="102" mass="11096">MHSEDGKDLSLVNKRLHGDSSLSTGCHDRRPHTNRRLDKHSSMIGPSRFATAAAAAAAATGRDEDDEYKNGASDHSSSFHIIKAGRWGPLEKESCQSLPLKL</sequence>
<feature type="compositionally biased region" description="Low complexity" evidence="1">
    <location>
        <begin position="50"/>
        <end position="60"/>
    </location>
</feature>
<evidence type="ECO:0000256" key="1">
    <source>
        <dbReference type="SAM" id="MobiDB-lite"/>
    </source>
</evidence>
<dbReference type="Proteomes" id="UP000275408">
    <property type="component" value="Unassembled WGS sequence"/>
</dbReference>
<proteinExistence type="predicted"/>
<keyword evidence="3" id="KW-1185">Reference proteome</keyword>
<name>A0A3M6V4Q1_POCDA</name>
<organism evidence="2 3">
    <name type="scientific">Pocillopora damicornis</name>
    <name type="common">Cauliflower coral</name>
    <name type="synonym">Millepora damicornis</name>
    <dbReference type="NCBI Taxonomy" id="46731"/>
    <lineage>
        <taxon>Eukaryota</taxon>
        <taxon>Metazoa</taxon>
        <taxon>Cnidaria</taxon>
        <taxon>Anthozoa</taxon>
        <taxon>Hexacorallia</taxon>
        <taxon>Scleractinia</taxon>
        <taxon>Astrocoeniina</taxon>
        <taxon>Pocilloporidae</taxon>
        <taxon>Pocillopora</taxon>
    </lineage>
</organism>
<evidence type="ECO:0000313" key="2">
    <source>
        <dbReference type="EMBL" id="RMX60922.1"/>
    </source>
</evidence>
<gene>
    <name evidence="2" type="ORF">pdam_00003438</name>
</gene>
<evidence type="ECO:0000313" key="3">
    <source>
        <dbReference type="Proteomes" id="UP000275408"/>
    </source>
</evidence>
<protein>
    <submittedName>
        <fullName evidence="2">Uncharacterized protein</fullName>
    </submittedName>
</protein>
<dbReference type="AlphaFoldDB" id="A0A3M6V4Q1"/>
<comment type="caution">
    <text evidence="2">The sequence shown here is derived from an EMBL/GenBank/DDBJ whole genome shotgun (WGS) entry which is preliminary data.</text>
</comment>